<gene>
    <name evidence="2" type="ORF">SR876_00955</name>
</gene>
<proteinExistence type="predicted"/>
<evidence type="ECO:0000259" key="1">
    <source>
        <dbReference type="Pfam" id="PF01648"/>
    </source>
</evidence>
<keyword evidence="2" id="KW-0808">Transferase</keyword>
<keyword evidence="3" id="KW-1185">Reference proteome</keyword>
<name>A0ABZ0XIH4_9BACT</name>
<accession>A0ABZ0XIH4</accession>
<dbReference type="RefSeq" id="WP_218164039.1">
    <property type="nucleotide sequence ID" value="NZ_CP139972.1"/>
</dbReference>
<dbReference type="Proteomes" id="UP001326715">
    <property type="component" value="Chromosome"/>
</dbReference>
<dbReference type="InterPro" id="IPR008278">
    <property type="entry name" value="4-PPantetheinyl_Trfase_dom"/>
</dbReference>
<sequence length="157" mass="18419">MMNDGMIGNDIVDLRTAAVESNWRRPNYLSKIFTPKEQSLITNDQSVWRLWSAKEAVYKIINRATLQRRYAPLSITYHTPGSFLYEEKEYFIQTEVTEEFIHTIAVTNPELFPQIEVFTDPSTKYCKDEHGLPMIDDQPVSISHHGRYWAMVKQKFI</sequence>
<protein>
    <submittedName>
        <fullName evidence="2">4'-phosphopantetheinyl transferase superfamily protein</fullName>
    </submittedName>
</protein>
<evidence type="ECO:0000313" key="2">
    <source>
        <dbReference type="EMBL" id="WQG90048.1"/>
    </source>
</evidence>
<organism evidence="2 3">
    <name type="scientific">Chitinophaga sancti</name>
    <dbReference type="NCBI Taxonomy" id="1004"/>
    <lineage>
        <taxon>Bacteria</taxon>
        <taxon>Pseudomonadati</taxon>
        <taxon>Bacteroidota</taxon>
        <taxon>Chitinophagia</taxon>
        <taxon>Chitinophagales</taxon>
        <taxon>Chitinophagaceae</taxon>
        <taxon>Chitinophaga</taxon>
    </lineage>
</organism>
<dbReference type="Pfam" id="PF01648">
    <property type="entry name" value="ACPS"/>
    <property type="match status" value="1"/>
</dbReference>
<feature type="domain" description="4'-phosphopantetheinyl transferase" evidence="1">
    <location>
        <begin position="7"/>
        <end position="65"/>
    </location>
</feature>
<evidence type="ECO:0000313" key="3">
    <source>
        <dbReference type="Proteomes" id="UP001326715"/>
    </source>
</evidence>
<dbReference type="GO" id="GO:0016740">
    <property type="term" value="F:transferase activity"/>
    <property type="evidence" value="ECO:0007669"/>
    <property type="project" value="UniProtKB-KW"/>
</dbReference>
<reference evidence="2 3" key="1">
    <citation type="submission" date="2023-11" db="EMBL/GenBank/DDBJ databases">
        <title>MicrobeMod: A computational toolkit for identifying prokaryotic methylation and restriction-modification with nanopore sequencing.</title>
        <authorList>
            <person name="Crits-Christoph A."/>
            <person name="Kang S.C."/>
            <person name="Lee H."/>
            <person name="Ostrov N."/>
        </authorList>
    </citation>
    <scope>NUCLEOTIDE SEQUENCE [LARGE SCALE GENOMIC DNA]</scope>
    <source>
        <strain evidence="2 3">ATCC 23090</strain>
    </source>
</reference>
<dbReference type="EMBL" id="CP140154">
    <property type="protein sequence ID" value="WQG90048.1"/>
    <property type="molecule type" value="Genomic_DNA"/>
</dbReference>